<dbReference type="AlphaFoldDB" id="A0A5C5X2M7"/>
<keyword evidence="2" id="KW-1185">Reference proteome</keyword>
<comment type="caution">
    <text evidence="1">The sequence shown here is derived from an EMBL/GenBank/DDBJ whole genome shotgun (WGS) entry which is preliminary data.</text>
</comment>
<proteinExistence type="predicted"/>
<organism evidence="1 2">
    <name type="scientific">Allorhodopirellula solitaria</name>
    <dbReference type="NCBI Taxonomy" id="2527987"/>
    <lineage>
        <taxon>Bacteria</taxon>
        <taxon>Pseudomonadati</taxon>
        <taxon>Planctomycetota</taxon>
        <taxon>Planctomycetia</taxon>
        <taxon>Pirellulales</taxon>
        <taxon>Pirellulaceae</taxon>
        <taxon>Allorhodopirellula</taxon>
    </lineage>
</organism>
<dbReference type="Proteomes" id="UP000318053">
    <property type="component" value="Unassembled WGS sequence"/>
</dbReference>
<name>A0A5C5X2M7_9BACT</name>
<evidence type="ECO:0000313" key="1">
    <source>
        <dbReference type="EMBL" id="TWT56511.1"/>
    </source>
</evidence>
<protein>
    <submittedName>
        <fullName evidence="1">Uncharacterized protein</fullName>
    </submittedName>
</protein>
<evidence type="ECO:0000313" key="2">
    <source>
        <dbReference type="Proteomes" id="UP000318053"/>
    </source>
</evidence>
<accession>A0A5C5X2M7</accession>
<sequence length="109" mass="12769">MIRDSAYRSIDKWAIGHHYPMIPRPHTWRDLVELEPRLGVLAKRVEQAGCGCRRRRTLDWWRKWESIKRSAAKLVGWHVRDELLGTSIAYEIAIAELFGRFAGSRRAGR</sequence>
<dbReference type="EMBL" id="SJPK01000012">
    <property type="protein sequence ID" value="TWT56511.1"/>
    <property type="molecule type" value="Genomic_DNA"/>
</dbReference>
<reference evidence="1 2" key="1">
    <citation type="submission" date="2019-02" db="EMBL/GenBank/DDBJ databases">
        <title>Deep-cultivation of Planctomycetes and their phenomic and genomic characterization uncovers novel biology.</title>
        <authorList>
            <person name="Wiegand S."/>
            <person name="Jogler M."/>
            <person name="Boedeker C."/>
            <person name="Pinto D."/>
            <person name="Vollmers J."/>
            <person name="Rivas-Marin E."/>
            <person name="Kohn T."/>
            <person name="Peeters S.H."/>
            <person name="Heuer A."/>
            <person name="Rast P."/>
            <person name="Oberbeckmann S."/>
            <person name="Bunk B."/>
            <person name="Jeske O."/>
            <person name="Meyerdierks A."/>
            <person name="Storesund J.E."/>
            <person name="Kallscheuer N."/>
            <person name="Luecker S."/>
            <person name="Lage O.M."/>
            <person name="Pohl T."/>
            <person name="Merkel B.J."/>
            <person name="Hornburger P."/>
            <person name="Mueller R.-W."/>
            <person name="Bruemmer F."/>
            <person name="Labrenz M."/>
            <person name="Spormann A.M."/>
            <person name="Op Den Camp H."/>
            <person name="Overmann J."/>
            <person name="Amann R."/>
            <person name="Jetten M.S.M."/>
            <person name="Mascher T."/>
            <person name="Medema M.H."/>
            <person name="Devos D.P."/>
            <person name="Kaster A.-K."/>
            <person name="Ovreas L."/>
            <person name="Rohde M."/>
            <person name="Galperin M.Y."/>
            <person name="Jogler C."/>
        </authorList>
    </citation>
    <scope>NUCLEOTIDE SEQUENCE [LARGE SCALE GENOMIC DNA]</scope>
    <source>
        <strain evidence="1 2">CA85</strain>
    </source>
</reference>
<gene>
    <name evidence="1" type="ORF">CA85_40420</name>
</gene>
<dbReference type="RefSeq" id="WP_246112967.1">
    <property type="nucleotide sequence ID" value="NZ_SJPK01000012.1"/>
</dbReference>